<dbReference type="AlphaFoldDB" id="A0A164M1U0"/>
<organism evidence="3 4">
    <name type="scientific">Daphnia magna</name>
    <dbReference type="NCBI Taxonomy" id="35525"/>
    <lineage>
        <taxon>Eukaryota</taxon>
        <taxon>Metazoa</taxon>
        <taxon>Ecdysozoa</taxon>
        <taxon>Arthropoda</taxon>
        <taxon>Crustacea</taxon>
        <taxon>Branchiopoda</taxon>
        <taxon>Diplostraca</taxon>
        <taxon>Cladocera</taxon>
        <taxon>Anomopoda</taxon>
        <taxon>Daphniidae</taxon>
        <taxon>Daphnia</taxon>
    </lineage>
</organism>
<dbReference type="InterPro" id="IPR054465">
    <property type="entry name" value="Integrase_p58-like_C"/>
</dbReference>
<sequence>MQRLHEAFVLVQANLTQAREQQMTQYDKRAHEQAFNIGDKVLIDVRTPMAGTSKKLIPRFMGPYRVTKINNNHTVEIQECAGKQTQLVHVNRIKPLYESMIWKKEPCMDFQESRDHPIPPELTNELEVPPPADEEYALQEEQDLIDLDAGPFPLPEGTITSNLHKGPNIDLSLTPERLSLTALEPVAPPVPPVATRPERCTNLRPWSALRPPNGHDTLLLMSFLALLFFTPLAAFNATVCNCDGGANLGFLEFTEKSCTFEAAPTPPVPITYAIYSTLPEVKRFAGHTCSMWVATTTVYKDFLQWNQVSYGRNPIEMDAATCRRMRDTRQCRGKAMDITGPNSFALEGHPFVETSWLQPSPFTSTDDREDQKGGQAAWIPDPDEEDILYCADYSSDMEEFRYVAACPDDEEDILYCADNPDDDEVMYDADVSDDIDDVSLLSVDDPWEEDSFSSGTSTLPLYTIALLEDRPSPYCMSPASDVQERGIDIAALNDSIARLRGGKCNVSFVSSHFSLDSDEEDLAAARYVERTYRLPPQKEPEYGWEIGELHASGNHSWSRKEEPWRRSSTPCDEGRTAEE</sequence>
<name>A0A164M1U0_9CRUS</name>
<gene>
    <name evidence="3" type="ORF">APZ42_032371</name>
</gene>
<dbReference type="Proteomes" id="UP000076858">
    <property type="component" value="Unassembled WGS sequence"/>
</dbReference>
<keyword evidence="4" id="KW-1185">Reference proteome</keyword>
<evidence type="ECO:0000313" key="4">
    <source>
        <dbReference type="Proteomes" id="UP000076858"/>
    </source>
</evidence>
<evidence type="ECO:0000259" key="2">
    <source>
        <dbReference type="Pfam" id="PF22938"/>
    </source>
</evidence>
<protein>
    <recommendedName>
        <fullName evidence="2">Integrase p58-like C-terminal domain-containing protein</fullName>
    </recommendedName>
</protein>
<comment type="caution">
    <text evidence="3">The sequence shown here is derived from an EMBL/GenBank/DDBJ whole genome shotgun (WGS) entry which is preliminary data.</text>
</comment>
<dbReference type="Pfam" id="PF22938">
    <property type="entry name" value="Integrase_p58_C"/>
    <property type="match status" value="1"/>
</dbReference>
<evidence type="ECO:0000313" key="3">
    <source>
        <dbReference type="EMBL" id="KZS04644.1"/>
    </source>
</evidence>
<feature type="domain" description="Integrase p58-like C-terminal" evidence="2">
    <location>
        <begin position="62"/>
        <end position="95"/>
    </location>
</feature>
<accession>A0A164M1U0</accession>
<dbReference type="EMBL" id="LRGB01003109">
    <property type="protein sequence ID" value="KZS04644.1"/>
    <property type="molecule type" value="Genomic_DNA"/>
</dbReference>
<feature type="region of interest" description="Disordered" evidence="1">
    <location>
        <begin position="553"/>
        <end position="579"/>
    </location>
</feature>
<proteinExistence type="predicted"/>
<reference evidence="3 4" key="1">
    <citation type="submission" date="2016-03" db="EMBL/GenBank/DDBJ databases">
        <title>EvidentialGene: Evidence-directed Construction of Genes on Genomes.</title>
        <authorList>
            <person name="Gilbert D.G."/>
            <person name="Choi J.-H."/>
            <person name="Mockaitis K."/>
            <person name="Colbourne J."/>
            <person name="Pfrender M."/>
        </authorList>
    </citation>
    <scope>NUCLEOTIDE SEQUENCE [LARGE SCALE GENOMIC DNA]</scope>
    <source>
        <strain evidence="3 4">Xinb3</strain>
        <tissue evidence="3">Complete organism</tissue>
    </source>
</reference>
<dbReference type="OrthoDB" id="6382339at2759"/>
<evidence type="ECO:0000256" key="1">
    <source>
        <dbReference type="SAM" id="MobiDB-lite"/>
    </source>
</evidence>
<dbReference type="STRING" id="35525.A0A164M1U0"/>